<feature type="domain" description="RdRp catalytic" evidence="4">
    <location>
        <begin position="1"/>
        <end position="41"/>
    </location>
</feature>
<dbReference type="PRINTS" id="PR00081">
    <property type="entry name" value="GDHRDH"/>
</dbReference>
<dbReference type="PRINTS" id="PR00080">
    <property type="entry name" value="SDRFAMILY"/>
</dbReference>
<dbReference type="Pfam" id="PF00106">
    <property type="entry name" value="adh_short"/>
    <property type="match status" value="1"/>
</dbReference>
<comment type="similarity">
    <text evidence="1 3">Belongs to the short-chain dehydrogenases/reductases (SDR) family.</text>
</comment>
<evidence type="ECO:0000313" key="6">
    <source>
        <dbReference type="Proteomes" id="UP000788153"/>
    </source>
</evidence>
<dbReference type="InterPro" id="IPR007094">
    <property type="entry name" value="RNA-dir_pol_PSvirus"/>
</dbReference>
<dbReference type="Proteomes" id="UP000788153">
    <property type="component" value="Unassembled WGS sequence"/>
</dbReference>
<proteinExistence type="inferred from homology"/>
<dbReference type="PIRSF" id="PIRSF000126">
    <property type="entry name" value="11-beta-HSD1"/>
    <property type="match status" value="1"/>
</dbReference>
<evidence type="ECO:0000256" key="2">
    <source>
        <dbReference type="ARBA" id="ARBA00023002"/>
    </source>
</evidence>
<evidence type="ECO:0000259" key="4">
    <source>
        <dbReference type="PROSITE" id="PS50507"/>
    </source>
</evidence>
<dbReference type="Gene3D" id="3.40.50.720">
    <property type="entry name" value="NAD(P)-binding Rossmann-like Domain"/>
    <property type="match status" value="1"/>
</dbReference>
<gene>
    <name evidence="5" type="ORF">FHT01_000891</name>
</gene>
<dbReference type="InterPro" id="IPR036291">
    <property type="entry name" value="NAD(P)-bd_dom_sf"/>
</dbReference>
<evidence type="ECO:0000256" key="1">
    <source>
        <dbReference type="ARBA" id="ARBA00006484"/>
    </source>
</evidence>
<dbReference type="PROSITE" id="PS50507">
    <property type="entry name" value="RDRP_SSRNA_POS"/>
    <property type="match status" value="1"/>
</dbReference>
<protein>
    <recommendedName>
        <fullName evidence="4">RdRp catalytic domain-containing protein</fullName>
    </recommendedName>
</protein>
<keyword evidence="2" id="KW-0560">Oxidoreductase</keyword>
<dbReference type="SUPFAM" id="SSF51735">
    <property type="entry name" value="NAD(P)-binding Rossmann-fold domains"/>
    <property type="match status" value="1"/>
</dbReference>
<keyword evidence="6" id="KW-1185">Reference proteome</keyword>
<reference evidence="5 6" key="1">
    <citation type="submission" date="2020-03" db="EMBL/GenBank/DDBJ databases">
        <title>Genomic Encyclopedia of Type Strains, Phase IV (KMG-IV): sequencing the most valuable type-strain genomes for metagenomic binning, comparative biology and taxonomic classification.</title>
        <authorList>
            <person name="Goeker M."/>
        </authorList>
    </citation>
    <scope>NUCLEOTIDE SEQUENCE [LARGE SCALE GENOMIC DNA]</scope>
    <source>
        <strain evidence="5 6">DSM 22753</strain>
    </source>
</reference>
<dbReference type="RefSeq" id="WP_140230781.1">
    <property type="nucleotide sequence ID" value="NZ_BAAAEV010000001.1"/>
</dbReference>
<evidence type="ECO:0000313" key="5">
    <source>
        <dbReference type="EMBL" id="NIJ23349.1"/>
    </source>
</evidence>
<dbReference type="InterPro" id="IPR002347">
    <property type="entry name" value="SDR_fam"/>
</dbReference>
<sequence length="260" mass="26954">MAGNTLITGASAGLGAAFARSLAARGDDLILTARRGDRLESLAGELRTAYGVTVTVIAADLGVPGGADALFADIVRRGLRVDTLINNAGFGLQGAFADQDRAALAGMLDCNCRALVELSHLVLPGMIARRSGGILNVASTAAFQPGPWMAVYYATKAFVLSFSQALHEEVKPHGIRVAALCPGPTRTEFAEHAGMADSALFARFAGPIDGVVRDGLAALDANRAVAVSGALNKGLAFSTRLAPLGMLRRMAGRLQKGRVR</sequence>
<dbReference type="PANTHER" id="PTHR43086">
    <property type="entry name" value="VERY-LONG-CHAIN 3-OXOOACYL-COA REDUCTASE"/>
    <property type="match status" value="1"/>
</dbReference>
<dbReference type="EMBL" id="JAASQP010000001">
    <property type="protein sequence ID" value="NIJ23349.1"/>
    <property type="molecule type" value="Genomic_DNA"/>
</dbReference>
<name>A0ABX0TYN8_9SPHN</name>
<accession>A0ABX0TYN8</accession>
<dbReference type="PANTHER" id="PTHR43086:SF3">
    <property type="entry name" value="NADP-DEPENDENT 3-HYDROXY ACID DEHYDROGENASE YDFG"/>
    <property type="match status" value="1"/>
</dbReference>
<organism evidence="5 6">
    <name type="scientific">Sphingomonas japonica</name>
    <dbReference type="NCBI Taxonomy" id="511662"/>
    <lineage>
        <taxon>Bacteria</taxon>
        <taxon>Pseudomonadati</taxon>
        <taxon>Pseudomonadota</taxon>
        <taxon>Alphaproteobacteria</taxon>
        <taxon>Sphingomonadales</taxon>
        <taxon>Sphingomonadaceae</taxon>
        <taxon>Sphingomonas</taxon>
    </lineage>
</organism>
<evidence type="ECO:0000256" key="3">
    <source>
        <dbReference type="RuleBase" id="RU000363"/>
    </source>
</evidence>
<comment type="caution">
    <text evidence="5">The sequence shown here is derived from an EMBL/GenBank/DDBJ whole genome shotgun (WGS) entry which is preliminary data.</text>
</comment>